<reference evidence="3 4" key="2">
    <citation type="journal article" date="2009" name="Proc. Natl. Acad. Sci. U.S.A.">
        <title>On the chimeric nature, thermophilic origin, and phylogenetic placement of the Thermotogales.</title>
        <authorList>
            <person name="Zhaxybayeva O."/>
            <person name="Swithers K.S."/>
            <person name="Lapierre P."/>
            <person name="Fournier G.P."/>
            <person name="Bickhart D.M."/>
            <person name="DeBoy R.T."/>
            <person name="Nelson K.E."/>
            <person name="Nesbo C.L."/>
            <person name="Doolittle W.F."/>
            <person name="Gogarten J.P."/>
            <person name="Noll K.M."/>
        </authorList>
    </citation>
    <scope>NUCLEOTIDE SEQUENCE [LARGE SCALE GENOMIC DNA]</scope>
    <source>
        <strain evidence="4">ATCC BAA-301 / DSM 14385 / NBRC 107922 / TMO</strain>
    </source>
</reference>
<evidence type="ECO:0000259" key="2">
    <source>
        <dbReference type="Pfam" id="PF17396"/>
    </source>
</evidence>
<dbReference type="InterPro" id="IPR027417">
    <property type="entry name" value="P-loop_NTPase"/>
</dbReference>
<gene>
    <name evidence="3" type="ordered locus">Tlet_0723</name>
</gene>
<dbReference type="Gene3D" id="3.40.50.720">
    <property type="entry name" value="NAD(P)-binding Rossmann-like Domain"/>
    <property type="match status" value="1"/>
</dbReference>
<dbReference type="AlphaFoldDB" id="A8F555"/>
<dbReference type="PANTHER" id="PTHR40690:SF1">
    <property type="entry name" value="DUF1611 DOMAIN-CONTAINING PROTEIN"/>
    <property type="match status" value="1"/>
</dbReference>
<dbReference type="InterPro" id="IPR035086">
    <property type="entry name" value="DgcN-like_C"/>
</dbReference>
<sequence>MRIDSFFEPGTPAAILSWGQLGTTLAKTTYGLLRHSRIFIPVCVIAEQEGKWTADFMSHFKFNVPVVNSVDKAVHLGAKTLLIGIANVGGFLPQELVDHVLKAIKYGLDIVSGFHLKMSETEPFSTAAKKTGSRIIDVRHLKEELKIFSGQIYKSKTIRVCVLGTDCAVGKRTTAIQLWQAALERKLPAAFLATGQTGIMIGADEGVVIDAIASDFIPGTIENLILRLEKNEKRLIFIEGQGALRHPAYGQVALGLLYGCMPQYIVLSHDPARKNFEYFDQIPVSPDLFKEIALIKNFINTEILGISCLNSYCLDDYEVFNPFNASQIMKIISKLEVAL</sequence>
<dbReference type="Pfam" id="PF07755">
    <property type="entry name" value="DUF1611"/>
    <property type="match status" value="1"/>
</dbReference>
<name>A8F555_PSELT</name>
<dbReference type="eggNOG" id="COG3367">
    <property type="taxonomic scope" value="Bacteria"/>
</dbReference>
<protein>
    <recommendedName>
        <fullName evidence="5">DUF1611 domain-containing protein</fullName>
    </recommendedName>
</protein>
<evidence type="ECO:0000313" key="3">
    <source>
        <dbReference type="EMBL" id="ABV33289.1"/>
    </source>
</evidence>
<dbReference type="RefSeq" id="WP_012002770.1">
    <property type="nucleotide sequence ID" value="NC_009828.1"/>
</dbReference>
<evidence type="ECO:0000259" key="1">
    <source>
        <dbReference type="Pfam" id="PF07755"/>
    </source>
</evidence>
<dbReference type="PANTHER" id="PTHR40690">
    <property type="entry name" value="GLL3100 PROTEIN"/>
    <property type="match status" value="1"/>
</dbReference>
<keyword evidence="4" id="KW-1185">Reference proteome</keyword>
<accession>A8F555</accession>
<dbReference type="EMBL" id="CP000812">
    <property type="protein sequence ID" value="ABV33289.1"/>
    <property type="molecule type" value="Genomic_DNA"/>
</dbReference>
<dbReference type="InterPro" id="IPR035402">
    <property type="entry name" value="DgcN-like_N"/>
</dbReference>
<proteinExistence type="predicted"/>
<feature type="domain" description="D-glutamate N-acetyltransferase-like N-terminal" evidence="2">
    <location>
        <begin position="47"/>
        <end position="140"/>
    </location>
</feature>
<evidence type="ECO:0000313" key="4">
    <source>
        <dbReference type="Proteomes" id="UP000002016"/>
    </source>
</evidence>
<feature type="domain" description="D-glutamate N-acetyltransferase-like C-terminal" evidence="1">
    <location>
        <begin position="147"/>
        <end position="319"/>
    </location>
</feature>
<dbReference type="KEGG" id="tle:Tlet_0723"/>
<dbReference type="SUPFAM" id="SSF52540">
    <property type="entry name" value="P-loop containing nucleoside triphosphate hydrolases"/>
    <property type="match status" value="1"/>
</dbReference>
<dbReference type="Pfam" id="PF17396">
    <property type="entry name" value="DUF1611_N"/>
    <property type="match status" value="1"/>
</dbReference>
<dbReference type="InterPro" id="IPR011669">
    <property type="entry name" value="DgcN-like"/>
</dbReference>
<dbReference type="Proteomes" id="UP000002016">
    <property type="component" value="Chromosome"/>
</dbReference>
<dbReference type="OrthoDB" id="9778498at2"/>
<reference evidence="3 4" key="1">
    <citation type="submission" date="2007-08" db="EMBL/GenBank/DDBJ databases">
        <title>Complete sequence of Thermotoga lettingae TMO.</title>
        <authorList>
            <consortium name="US DOE Joint Genome Institute"/>
            <person name="Copeland A."/>
            <person name="Lucas S."/>
            <person name="Lapidus A."/>
            <person name="Barry K."/>
            <person name="Glavina del Rio T."/>
            <person name="Dalin E."/>
            <person name="Tice H."/>
            <person name="Pitluck S."/>
            <person name="Foster B."/>
            <person name="Bruce D."/>
            <person name="Schmutz J."/>
            <person name="Larimer F."/>
            <person name="Land M."/>
            <person name="Hauser L."/>
            <person name="Kyrpides N."/>
            <person name="Mikhailova N."/>
            <person name="Nelson K."/>
            <person name="Gogarten J.P."/>
            <person name="Noll K."/>
            <person name="Richardson P."/>
        </authorList>
    </citation>
    <scope>NUCLEOTIDE SEQUENCE [LARGE SCALE GENOMIC DNA]</scope>
    <source>
        <strain evidence="4">ATCC BAA-301 / DSM 14385 / NBRC 107922 / TMO</strain>
    </source>
</reference>
<dbReference type="STRING" id="416591.Tlet_0723"/>
<dbReference type="PIRSF" id="PIRSF026760">
    <property type="entry name" value="UCP026760"/>
    <property type="match status" value="1"/>
</dbReference>
<dbReference type="Gene3D" id="3.40.50.300">
    <property type="entry name" value="P-loop containing nucleotide triphosphate hydrolases"/>
    <property type="match status" value="1"/>
</dbReference>
<evidence type="ECO:0008006" key="5">
    <source>
        <dbReference type="Google" id="ProtNLM"/>
    </source>
</evidence>
<dbReference type="HOGENOM" id="CLU_059741_0_0_0"/>
<organism evidence="3 4">
    <name type="scientific">Pseudothermotoga lettingae (strain ATCC BAA-301 / DSM 14385 / NBRC 107922 / TMO)</name>
    <name type="common">Thermotoga lettingae</name>
    <dbReference type="NCBI Taxonomy" id="416591"/>
    <lineage>
        <taxon>Bacteria</taxon>
        <taxon>Thermotogati</taxon>
        <taxon>Thermotogota</taxon>
        <taxon>Thermotogae</taxon>
        <taxon>Thermotogales</taxon>
        <taxon>Thermotogaceae</taxon>
        <taxon>Pseudothermotoga</taxon>
    </lineage>
</organism>